<evidence type="ECO:0000256" key="4">
    <source>
        <dbReference type="ARBA" id="ARBA00022833"/>
    </source>
</evidence>
<name>A0A4Z0QVK5_9FIRM</name>
<dbReference type="InterPro" id="IPR008567">
    <property type="entry name" value="BKACE"/>
</dbReference>
<comment type="cofactor">
    <cofactor evidence="1">
        <name>Zn(2+)</name>
        <dbReference type="ChEBI" id="CHEBI:29105"/>
    </cofactor>
</comment>
<reference evidence="5 6" key="1">
    <citation type="submission" date="2019-03" db="EMBL/GenBank/DDBJ databases">
        <title>Draft Genome Sequence of Desulfosporosinus fructosivorans Strain 63.6F, Isolated from Marine Sediment in the Baltic Sea.</title>
        <authorList>
            <person name="Hausmann B."/>
            <person name="Vandieken V."/>
            <person name="Pjevac P."/>
            <person name="Schreck K."/>
            <person name="Herbold C.W."/>
            <person name="Loy A."/>
        </authorList>
    </citation>
    <scope>NUCLEOTIDE SEQUENCE [LARGE SCALE GENOMIC DNA]</scope>
    <source>
        <strain evidence="5 6">63.6F</strain>
    </source>
</reference>
<keyword evidence="6" id="KW-1185">Reference proteome</keyword>
<dbReference type="GO" id="GO:0046872">
    <property type="term" value="F:metal ion binding"/>
    <property type="evidence" value="ECO:0007669"/>
    <property type="project" value="UniProtKB-KW"/>
</dbReference>
<keyword evidence="4" id="KW-0862">Zinc</keyword>
<evidence type="ECO:0000313" key="6">
    <source>
        <dbReference type="Proteomes" id="UP000298460"/>
    </source>
</evidence>
<sequence>MAVASTKRIICCAITGSIHVPSQSPYLPITPDQIAQNAIDAANAGAAIVHIHARNPETGQPSADLELYREIVGKIRAQNQEVVICLTTGGGAGMTVEQRVAVVPEFKPELASMNAGSINWGLFPVADKIKDFKFPWEPAMLNMTKSFIFENTFAAMETMTSIMNENGTKPELEVYDVGHLYSIAYLLQKGIIKPPITMQYVTGILGGIGSTPYDIMNLHTTAERLFGTGKYNWSVIGAGKAEFPATTMALILGGHVRVGMEDNLYLGKGVLAKNNGELVAKMVRIMTELDLQPATPAEARELLALSK</sequence>
<evidence type="ECO:0000313" key="5">
    <source>
        <dbReference type="EMBL" id="TGE34842.1"/>
    </source>
</evidence>
<dbReference type="Proteomes" id="UP000298460">
    <property type="component" value="Unassembled WGS sequence"/>
</dbReference>
<dbReference type="RefSeq" id="WP_135553008.1">
    <property type="nucleotide sequence ID" value="NZ_SPQQ01000027.1"/>
</dbReference>
<protein>
    <submittedName>
        <fullName evidence="5">3-keto-5-aminohexanoate cleavage protein</fullName>
    </submittedName>
</protein>
<dbReference type="PANTHER" id="PTHR37418">
    <property type="entry name" value="3-KETO-5-AMINOHEXANOATE CLEAVAGE ENZYME-RELATED"/>
    <property type="match status" value="1"/>
</dbReference>
<accession>A0A4Z0QVK5</accession>
<proteinExistence type="predicted"/>
<evidence type="ECO:0000256" key="2">
    <source>
        <dbReference type="ARBA" id="ARBA00022679"/>
    </source>
</evidence>
<dbReference type="AlphaFoldDB" id="A0A4Z0QVK5"/>
<dbReference type="GO" id="GO:0043720">
    <property type="term" value="F:3-keto-5-aminohexanoate cleavage activity"/>
    <property type="evidence" value="ECO:0007669"/>
    <property type="project" value="InterPro"/>
</dbReference>
<organism evidence="5 6">
    <name type="scientific">Desulfosporosinus fructosivorans</name>
    <dbReference type="NCBI Taxonomy" id="2018669"/>
    <lineage>
        <taxon>Bacteria</taxon>
        <taxon>Bacillati</taxon>
        <taxon>Bacillota</taxon>
        <taxon>Clostridia</taxon>
        <taxon>Eubacteriales</taxon>
        <taxon>Desulfitobacteriaceae</taxon>
        <taxon>Desulfosporosinus</taxon>
    </lineage>
</organism>
<dbReference type="Gene3D" id="3.20.20.70">
    <property type="entry name" value="Aldolase class I"/>
    <property type="match status" value="1"/>
</dbReference>
<dbReference type="Pfam" id="PF05853">
    <property type="entry name" value="BKACE"/>
    <property type="match status" value="1"/>
</dbReference>
<dbReference type="EMBL" id="SPQQ01000027">
    <property type="protein sequence ID" value="TGE34842.1"/>
    <property type="molecule type" value="Genomic_DNA"/>
</dbReference>
<dbReference type="PANTHER" id="PTHR37418:SF2">
    <property type="entry name" value="3-KETO-5-AMINOHEXANOATE CLEAVAGE ENZYME"/>
    <property type="match status" value="1"/>
</dbReference>
<keyword evidence="3" id="KW-0479">Metal-binding</keyword>
<dbReference type="InterPro" id="IPR013785">
    <property type="entry name" value="Aldolase_TIM"/>
</dbReference>
<dbReference type="OrthoDB" id="63399at2"/>
<evidence type="ECO:0000256" key="1">
    <source>
        <dbReference type="ARBA" id="ARBA00001947"/>
    </source>
</evidence>
<keyword evidence="2" id="KW-0808">Transferase</keyword>
<gene>
    <name evidence="5" type="ORF">E4K67_28635</name>
</gene>
<comment type="caution">
    <text evidence="5">The sequence shown here is derived from an EMBL/GenBank/DDBJ whole genome shotgun (WGS) entry which is preliminary data.</text>
</comment>
<evidence type="ECO:0000256" key="3">
    <source>
        <dbReference type="ARBA" id="ARBA00022723"/>
    </source>
</evidence>